<name>A0A6J6C735_9ZZZZ</name>
<reference evidence="8" key="1">
    <citation type="submission" date="2020-05" db="EMBL/GenBank/DDBJ databases">
        <authorList>
            <person name="Chiriac C."/>
            <person name="Salcher M."/>
            <person name="Ghai R."/>
            <person name="Kavagutti S V."/>
        </authorList>
    </citation>
    <scope>NUCLEOTIDE SEQUENCE</scope>
</reference>
<protein>
    <submittedName>
        <fullName evidence="8">Unannotated protein</fullName>
    </submittedName>
</protein>
<keyword evidence="5" id="KW-0067">ATP-binding</keyword>
<sequence>MSTKRYVLIVSHTRREDAQNAARQVTEQLQLAGIVPVFPQQELSELQAAELEAGVAGSALENASVLGTDCQIEDLELVIVLGGDGTILKAAEIVRATATPLLGINLGHVGFLAESERDGLDDAVKRVVAKDYLIKERLTLDVGVYVEGKEVFRTWALNEATIEKSSTEKMLEVVVEIDRKPLTSFGCDGIILGTPTGSTAYAFSAGGPVIWPSVEAITVVPLSAHALFARPLVVSPRATIAVEVLHRSNGSGVLWADGRRTWHLPPGARVEAKRSALPVRLARFRQGPFNDRLVKKFSLPVDGWRGPAEGN</sequence>
<dbReference type="Pfam" id="PF20143">
    <property type="entry name" value="NAD_kinase_C"/>
    <property type="match status" value="1"/>
</dbReference>
<dbReference type="GO" id="GO:0019674">
    <property type="term" value="P:NAD+ metabolic process"/>
    <property type="evidence" value="ECO:0007669"/>
    <property type="project" value="InterPro"/>
</dbReference>
<dbReference type="HAMAP" id="MF_00361">
    <property type="entry name" value="NAD_kinase"/>
    <property type="match status" value="1"/>
</dbReference>
<evidence type="ECO:0000256" key="6">
    <source>
        <dbReference type="ARBA" id="ARBA00022857"/>
    </source>
</evidence>
<dbReference type="AlphaFoldDB" id="A0A6J6C735"/>
<gene>
    <name evidence="8" type="ORF">UFOPK1433_00827</name>
    <name evidence="9" type="ORF">UFOPK1843_01056</name>
</gene>
<dbReference type="EMBL" id="CAEZUR010000102">
    <property type="protein sequence ID" value="CAB4614866.1"/>
    <property type="molecule type" value="Genomic_DNA"/>
</dbReference>
<dbReference type="PANTHER" id="PTHR20275:SF0">
    <property type="entry name" value="NAD KINASE"/>
    <property type="match status" value="1"/>
</dbReference>
<organism evidence="8">
    <name type="scientific">freshwater metagenome</name>
    <dbReference type="NCBI Taxonomy" id="449393"/>
    <lineage>
        <taxon>unclassified sequences</taxon>
        <taxon>metagenomes</taxon>
        <taxon>ecological metagenomes</taxon>
    </lineage>
</organism>
<dbReference type="GO" id="GO:0005524">
    <property type="term" value="F:ATP binding"/>
    <property type="evidence" value="ECO:0007669"/>
    <property type="project" value="UniProtKB-KW"/>
</dbReference>
<evidence type="ECO:0000256" key="4">
    <source>
        <dbReference type="ARBA" id="ARBA00022777"/>
    </source>
</evidence>
<keyword evidence="7" id="KW-0520">NAD</keyword>
<proteinExistence type="inferred from homology"/>
<dbReference type="NCBIfam" id="NF002892">
    <property type="entry name" value="PRK03372.1"/>
    <property type="match status" value="1"/>
</dbReference>
<keyword evidence="1" id="KW-0963">Cytoplasm</keyword>
<dbReference type="FunFam" id="2.60.200.30:FF:000007">
    <property type="entry name" value="NAD kinase"/>
    <property type="match status" value="1"/>
</dbReference>
<dbReference type="SUPFAM" id="SSF111331">
    <property type="entry name" value="NAD kinase/diacylglycerol kinase-like"/>
    <property type="match status" value="1"/>
</dbReference>
<evidence type="ECO:0000313" key="8">
    <source>
        <dbReference type="EMBL" id="CAB4546419.1"/>
    </source>
</evidence>
<dbReference type="EMBL" id="CAEZSN010000090">
    <property type="protein sequence ID" value="CAB4546419.1"/>
    <property type="molecule type" value="Genomic_DNA"/>
</dbReference>
<evidence type="ECO:0000256" key="1">
    <source>
        <dbReference type="ARBA" id="ARBA00022490"/>
    </source>
</evidence>
<evidence type="ECO:0000313" key="9">
    <source>
        <dbReference type="EMBL" id="CAB4614866.1"/>
    </source>
</evidence>
<keyword evidence="4" id="KW-0418">Kinase</keyword>
<dbReference type="InterPro" id="IPR017438">
    <property type="entry name" value="ATP-NAD_kinase_N"/>
</dbReference>
<dbReference type="InterPro" id="IPR016064">
    <property type="entry name" value="NAD/diacylglycerol_kinase_sf"/>
</dbReference>
<dbReference type="Pfam" id="PF01513">
    <property type="entry name" value="NAD_kinase"/>
    <property type="match status" value="1"/>
</dbReference>
<keyword evidence="6" id="KW-0521">NADP</keyword>
<evidence type="ECO:0000256" key="2">
    <source>
        <dbReference type="ARBA" id="ARBA00022679"/>
    </source>
</evidence>
<evidence type="ECO:0000256" key="3">
    <source>
        <dbReference type="ARBA" id="ARBA00022741"/>
    </source>
</evidence>
<keyword evidence="3" id="KW-0547">Nucleotide-binding</keyword>
<dbReference type="Gene3D" id="2.60.200.30">
    <property type="entry name" value="Probable inorganic polyphosphate/atp-NAD kinase, domain 2"/>
    <property type="match status" value="1"/>
</dbReference>
<dbReference type="GO" id="GO:0006741">
    <property type="term" value="P:NADP+ biosynthetic process"/>
    <property type="evidence" value="ECO:0007669"/>
    <property type="project" value="InterPro"/>
</dbReference>
<dbReference type="PANTHER" id="PTHR20275">
    <property type="entry name" value="NAD KINASE"/>
    <property type="match status" value="1"/>
</dbReference>
<dbReference type="InterPro" id="IPR017437">
    <property type="entry name" value="ATP-NAD_kinase_PpnK-typ_C"/>
</dbReference>
<dbReference type="Gene3D" id="3.40.50.10330">
    <property type="entry name" value="Probable inorganic polyphosphate/atp-NAD kinase, domain 1"/>
    <property type="match status" value="1"/>
</dbReference>
<dbReference type="GO" id="GO:0003951">
    <property type="term" value="F:NAD+ kinase activity"/>
    <property type="evidence" value="ECO:0007669"/>
    <property type="project" value="InterPro"/>
</dbReference>
<accession>A0A6J6C735</accession>
<dbReference type="InterPro" id="IPR002504">
    <property type="entry name" value="NADK"/>
</dbReference>
<keyword evidence="2" id="KW-0808">Transferase</keyword>
<evidence type="ECO:0000256" key="7">
    <source>
        <dbReference type="ARBA" id="ARBA00023027"/>
    </source>
</evidence>
<evidence type="ECO:0000256" key="5">
    <source>
        <dbReference type="ARBA" id="ARBA00022840"/>
    </source>
</evidence>